<dbReference type="Gene3D" id="3.20.20.370">
    <property type="entry name" value="Glycoside hydrolase/deacetylase"/>
    <property type="match status" value="2"/>
</dbReference>
<dbReference type="PROSITE" id="PS51677">
    <property type="entry name" value="NODB"/>
    <property type="match status" value="1"/>
</dbReference>
<comment type="caution">
    <text evidence="4">The sequence shown here is derived from an EMBL/GenBank/DDBJ whole genome shotgun (WGS) entry which is preliminary data.</text>
</comment>
<dbReference type="RefSeq" id="WP_074704069.1">
    <property type="nucleotide sequence ID" value="NZ_DBEZMR010000001.1"/>
</dbReference>
<feature type="domain" description="NodB homology" evidence="3">
    <location>
        <begin position="409"/>
        <end position="617"/>
    </location>
</feature>
<dbReference type="SUPFAM" id="SSF88713">
    <property type="entry name" value="Glycoside hydrolase/deacetylase"/>
    <property type="match status" value="2"/>
</dbReference>
<feature type="chain" id="PRO_5039671264" evidence="2">
    <location>
        <begin position="21"/>
        <end position="648"/>
    </location>
</feature>
<organism evidence="4 5">
    <name type="scientific">Acidaminococcus fermentans</name>
    <dbReference type="NCBI Taxonomy" id="905"/>
    <lineage>
        <taxon>Bacteria</taxon>
        <taxon>Bacillati</taxon>
        <taxon>Bacillota</taxon>
        <taxon>Negativicutes</taxon>
        <taxon>Acidaminococcales</taxon>
        <taxon>Acidaminococcaceae</taxon>
        <taxon>Acidaminococcus</taxon>
    </lineage>
</organism>
<dbReference type="EMBL" id="FNOP01000001">
    <property type="protein sequence ID" value="SDW39248.1"/>
    <property type="molecule type" value="Genomic_DNA"/>
</dbReference>
<accession>A0A1H2T5X8</accession>
<evidence type="ECO:0000256" key="2">
    <source>
        <dbReference type="SAM" id="SignalP"/>
    </source>
</evidence>
<feature type="signal peptide" evidence="2">
    <location>
        <begin position="1"/>
        <end position="20"/>
    </location>
</feature>
<proteinExistence type="predicted"/>
<feature type="region of interest" description="Disordered" evidence="1">
    <location>
        <begin position="72"/>
        <end position="92"/>
    </location>
</feature>
<dbReference type="GO" id="GO:0016810">
    <property type="term" value="F:hydrolase activity, acting on carbon-nitrogen (but not peptide) bonds"/>
    <property type="evidence" value="ECO:0007669"/>
    <property type="project" value="InterPro"/>
</dbReference>
<gene>
    <name evidence="4" type="ORF">SAMN05216495_101129</name>
</gene>
<evidence type="ECO:0000313" key="5">
    <source>
        <dbReference type="Proteomes" id="UP000182379"/>
    </source>
</evidence>
<dbReference type="InterPro" id="IPR002509">
    <property type="entry name" value="NODB_dom"/>
</dbReference>
<evidence type="ECO:0000313" key="4">
    <source>
        <dbReference type="EMBL" id="SDW39248.1"/>
    </source>
</evidence>
<dbReference type="CDD" id="cd10917">
    <property type="entry name" value="CE4_NodB_like_6s_7s"/>
    <property type="match status" value="2"/>
</dbReference>
<evidence type="ECO:0000259" key="3">
    <source>
        <dbReference type="PROSITE" id="PS51677"/>
    </source>
</evidence>
<keyword evidence="2" id="KW-0732">Signal</keyword>
<evidence type="ECO:0000256" key="1">
    <source>
        <dbReference type="SAM" id="MobiDB-lite"/>
    </source>
</evidence>
<dbReference type="AlphaFoldDB" id="A0A1H2T5X8"/>
<dbReference type="InterPro" id="IPR050248">
    <property type="entry name" value="Polysacc_deacetylase_ArnD"/>
</dbReference>
<dbReference type="Pfam" id="PF01522">
    <property type="entry name" value="Polysacc_deac_1"/>
    <property type="match status" value="2"/>
</dbReference>
<reference evidence="4 5" key="1">
    <citation type="submission" date="2016-10" db="EMBL/GenBank/DDBJ databases">
        <authorList>
            <person name="Varghese N."/>
            <person name="Submissions S."/>
        </authorList>
    </citation>
    <scope>NUCLEOTIDE SEQUENCE [LARGE SCALE GENOMIC DNA]</scope>
    <source>
        <strain evidence="4 5">WCC6</strain>
    </source>
</reference>
<dbReference type="Proteomes" id="UP000182379">
    <property type="component" value="Unassembled WGS sequence"/>
</dbReference>
<dbReference type="PANTHER" id="PTHR10587:SF137">
    <property type="entry name" value="4-DEOXY-4-FORMAMIDO-L-ARABINOSE-PHOSPHOUNDECAPRENOL DEFORMYLASE ARND-RELATED"/>
    <property type="match status" value="1"/>
</dbReference>
<dbReference type="GO" id="GO:0005975">
    <property type="term" value="P:carbohydrate metabolic process"/>
    <property type="evidence" value="ECO:0007669"/>
    <property type="project" value="InterPro"/>
</dbReference>
<dbReference type="InterPro" id="IPR011330">
    <property type="entry name" value="Glyco_hydro/deAcase_b/a-brl"/>
</dbReference>
<sequence length="648" mass="71782">MLYVSKGKTLVLASLFLAQAAGWGLAPAEGSPPGAFAGRGDTSVISGEPVPDKPVEQPQAVEVPAGLENAVLPGTIQPRNPEESLPLPKRKLPKGMKGDQVVRLLQANRGQLAVEESTLSTTAPAIPFTFTGLTRRASVDAMLKALEETRSRGTFFVTDREIRTAPETVRAILDAGQEVGICFYPLKGETVTDMASDILRTRTALRQQFGVDSQLVKQASGAVQPEIREAVSALGCRLIGARVNLVQSRHRNCRTPEEILPDIYGPGVKAAARGGIIQIRLDWYSRPELAAELFLYLKRKKIDNIAYNGFGDASGVNPANDSAYKIVSVGNVLADRDHLWQYPVPDSAILPQVKMTPLLAPGASHQTLVTELARRYVGEPSTRDRQSLGFTARDFLELDTTGCVKTQDPVIFFGFDDWGDEDSVNHILYVLRKHHVPGNFFILTHNMVYQPNLLRAIAMEGHDIGSHTDLHKPMTAWDRHHDKRAMESYEEFYEDVKTSYLRLARTVGDLRRPNGRPVLTKFFRPPTLTISAVGTRALLENGFQFIVSGHAIDDYAAPDLATELKRFRDAIYCRGQVRKGAVFVIHMTSAAKYTPAALDVLLTENEKKPEGDPTRFQVGLLSDYLTESHSQARTPGEARKERRRIRWW</sequence>
<dbReference type="PANTHER" id="PTHR10587">
    <property type="entry name" value="GLYCOSYL TRANSFERASE-RELATED"/>
    <property type="match status" value="1"/>
</dbReference>
<protein>
    <submittedName>
        <fullName evidence="4">Peptidoglycan/xylan/chitin deacetylase, PgdA/CDA1 family</fullName>
    </submittedName>
</protein>
<name>A0A1H2T5X8_ACIFE</name>